<dbReference type="GO" id="GO:0005737">
    <property type="term" value="C:cytoplasm"/>
    <property type="evidence" value="ECO:0007669"/>
    <property type="project" value="InterPro"/>
</dbReference>
<dbReference type="PANTHER" id="PTHR40398">
    <property type="entry name" value="PTS SYSTEM GLUCITOL/SORBITOL-SPECIFIC EIIA COMPONENT"/>
    <property type="match status" value="1"/>
</dbReference>
<dbReference type="PATRIC" id="fig|1397.4.peg.601"/>
<protein>
    <submittedName>
        <fullName evidence="2">PTS sorbitol transporter subunit IIA</fullName>
    </submittedName>
</protein>
<dbReference type="Gene3D" id="2.40.33.40">
    <property type="entry name" value="Phosphotransferase system, glucitol/sorbitol-specific IIA component"/>
    <property type="match status" value="1"/>
</dbReference>
<dbReference type="OrthoDB" id="5113885at2"/>
<dbReference type="GO" id="GO:0009401">
    <property type="term" value="P:phosphoenolpyruvate-dependent sugar phosphotransferase system"/>
    <property type="evidence" value="ECO:0007669"/>
    <property type="project" value="InterPro"/>
</dbReference>
<proteinExistence type="predicted"/>
<evidence type="ECO:0000313" key="3">
    <source>
        <dbReference type="Proteomes" id="UP000036045"/>
    </source>
</evidence>
<accession>A0A0J1IJS8</accession>
<name>A0A0J1IJS8_NIACI</name>
<comment type="caution">
    <text evidence="1">Lacks conserved residue(s) required for the propagation of feature annotation.</text>
</comment>
<dbReference type="InterPro" id="IPR036665">
    <property type="entry name" value="PTS_IIA_glucitol/sorbitol_sf"/>
</dbReference>
<sequence length="121" mass="13385">MKTIYENTINSIGPLATSFLEEKMIILFGEGAPKELAEFCYGIEVVGVKDKIKTGQKVMINNESYEITSVGEIVEQNLTSMGHITLRFNGATTPELPGTLYIEDKDMPVLEIGTKIRIVSE</sequence>
<comment type="caution">
    <text evidence="2">The sequence shown here is derived from an EMBL/GenBank/DDBJ whole genome shotgun (WGS) entry which is preliminary data.</text>
</comment>
<dbReference type="InterPro" id="IPR004716">
    <property type="entry name" value="PTS_IIA_glucitol/sorbitol-sp"/>
</dbReference>
<gene>
    <name evidence="2" type="ORF">ABW02_12490</name>
</gene>
<dbReference type="PANTHER" id="PTHR40398:SF1">
    <property type="entry name" value="PTS SYSTEM GLUCITOL_SORBITOL-SPECIFIC EIIA COMPONENT"/>
    <property type="match status" value="1"/>
</dbReference>
<evidence type="ECO:0000313" key="2">
    <source>
        <dbReference type="EMBL" id="KLV26228.1"/>
    </source>
</evidence>
<dbReference type="SUPFAM" id="SSF141530">
    <property type="entry name" value="PTSIIA/GutA-like"/>
    <property type="match status" value="1"/>
</dbReference>
<dbReference type="EMBL" id="LDPH01000010">
    <property type="protein sequence ID" value="KLV26228.1"/>
    <property type="molecule type" value="Genomic_DNA"/>
</dbReference>
<dbReference type="AlphaFoldDB" id="A0A0J1IJS8"/>
<dbReference type="Pfam" id="PF03829">
    <property type="entry name" value="PTSIIA_gutA"/>
    <property type="match status" value="1"/>
</dbReference>
<dbReference type="Proteomes" id="UP000036045">
    <property type="component" value="Unassembled WGS sequence"/>
</dbReference>
<dbReference type="GO" id="GO:0008982">
    <property type="term" value="F:protein-N(PI)-phosphohistidine-sugar phosphotransferase activity"/>
    <property type="evidence" value="ECO:0007669"/>
    <property type="project" value="InterPro"/>
</dbReference>
<evidence type="ECO:0000256" key="1">
    <source>
        <dbReference type="PROSITE-ProRule" id="PRU00420"/>
    </source>
</evidence>
<dbReference type="GO" id="GO:0016301">
    <property type="term" value="F:kinase activity"/>
    <property type="evidence" value="ECO:0007669"/>
    <property type="project" value="TreeGrafter"/>
</dbReference>
<keyword evidence="3" id="KW-1185">Reference proteome</keyword>
<dbReference type="PROSITE" id="PS51097">
    <property type="entry name" value="PTS_EIIA_TYPE_5"/>
    <property type="match status" value="1"/>
</dbReference>
<organism evidence="2 3">
    <name type="scientific">Niallia circulans</name>
    <name type="common">Bacillus circulans</name>
    <dbReference type="NCBI Taxonomy" id="1397"/>
    <lineage>
        <taxon>Bacteria</taxon>
        <taxon>Bacillati</taxon>
        <taxon>Bacillota</taxon>
        <taxon>Bacilli</taxon>
        <taxon>Bacillales</taxon>
        <taxon>Bacillaceae</taxon>
        <taxon>Niallia</taxon>
    </lineage>
</organism>
<reference evidence="2 3" key="1">
    <citation type="submission" date="2015-05" db="EMBL/GenBank/DDBJ databases">
        <title>Whole genome sequence and identification of bacterial endophytes from Costus igneus.</title>
        <authorList>
            <person name="Lee Y.P."/>
            <person name="Gan H.M."/>
            <person name="Eng W."/>
            <person name="Wheatley M.S."/>
            <person name="Caraballo A."/>
            <person name="Polter S."/>
            <person name="Savka M.A."/>
            <person name="Hudson A.O."/>
        </authorList>
    </citation>
    <scope>NUCLEOTIDE SEQUENCE [LARGE SCALE GENOMIC DNA]</scope>
    <source>
        <strain evidence="2 3">RIT379</strain>
    </source>
</reference>